<dbReference type="InterPro" id="IPR013087">
    <property type="entry name" value="Znf_C2H2_type"/>
</dbReference>
<dbReference type="PROSITE" id="PS50157">
    <property type="entry name" value="ZINC_FINGER_C2H2_2"/>
    <property type="match status" value="1"/>
</dbReference>
<dbReference type="GO" id="GO:0008270">
    <property type="term" value="F:zinc ion binding"/>
    <property type="evidence" value="ECO:0007669"/>
    <property type="project" value="UniProtKB-KW"/>
</dbReference>
<feature type="region of interest" description="Disordered" evidence="2">
    <location>
        <begin position="63"/>
        <end position="82"/>
    </location>
</feature>
<evidence type="ECO:0000256" key="1">
    <source>
        <dbReference type="PROSITE-ProRule" id="PRU00042"/>
    </source>
</evidence>
<dbReference type="EMBL" id="HBUE01064762">
    <property type="protein sequence ID" value="CAG6470210.1"/>
    <property type="molecule type" value="Transcribed_RNA"/>
</dbReference>
<keyword evidence="1" id="KW-0479">Metal-binding</keyword>
<protein>
    <submittedName>
        <fullName evidence="4">(northern house mosquito) hypothetical protein</fullName>
    </submittedName>
</protein>
<evidence type="ECO:0000256" key="2">
    <source>
        <dbReference type="SAM" id="MobiDB-lite"/>
    </source>
</evidence>
<organism evidence="4">
    <name type="scientific">Culex pipiens</name>
    <name type="common">House mosquito</name>
    <dbReference type="NCBI Taxonomy" id="7175"/>
    <lineage>
        <taxon>Eukaryota</taxon>
        <taxon>Metazoa</taxon>
        <taxon>Ecdysozoa</taxon>
        <taxon>Arthropoda</taxon>
        <taxon>Hexapoda</taxon>
        <taxon>Insecta</taxon>
        <taxon>Pterygota</taxon>
        <taxon>Neoptera</taxon>
        <taxon>Endopterygota</taxon>
        <taxon>Diptera</taxon>
        <taxon>Nematocera</taxon>
        <taxon>Culicoidea</taxon>
        <taxon>Culicidae</taxon>
        <taxon>Culicinae</taxon>
        <taxon>Culicini</taxon>
        <taxon>Culex</taxon>
        <taxon>Culex</taxon>
    </lineage>
</organism>
<keyword evidence="1" id="KW-0863">Zinc-finger</keyword>
<name>A0A8D8B8F3_CULPI</name>
<evidence type="ECO:0000259" key="3">
    <source>
        <dbReference type="PROSITE" id="PS50157"/>
    </source>
</evidence>
<keyword evidence="1" id="KW-0862">Zinc</keyword>
<feature type="region of interest" description="Disordered" evidence="2">
    <location>
        <begin position="1"/>
        <end position="50"/>
    </location>
</feature>
<dbReference type="AlphaFoldDB" id="A0A8D8B8F3"/>
<dbReference type="Gene3D" id="3.30.160.60">
    <property type="entry name" value="Classic Zinc Finger"/>
    <property type="match status" value="1"/>
</dbReference>
<evidence type="ECO:0000313" key="4">
    <source>
        <dbReference type="EMBL" id="CAG6470210.1"/>
    </source>
</evidence>
<accession>A0A8D8B8F3</accession>
<reference evidence="4" key="1">
    <citation type="submission" date="2021-05" db="EMBL/GenBank/DDBJ databases">
        <authorList>
            <person name="Alioto T."/>
            <person name="Alioto T."/>
            <person name="Gomez Garrido J."/>
        </authorList>
    </citation>
    <scope>NUCLEOTIDE SEQUENCE</scope>
</reference>
<feature type="domain" description="C2H2-type" evidence="3">
    <location>
        <begin position="53"/>
        <end position="81"/>
    </location>
</feature>
<sequence length="103" mass="11194">MKLGKNKPMPKPLTLKSELEPESSSSEDEAAPSKNTTNEGKSPGSVGGSGKDILCRSCKKTFSSHHGLKQHNLNKHLGQNEKPKKPYACKFKGCGKRFGVKKI</sequence>
<feature type="compositionally biased region" description="Basic residues" evidence="2">
    <location>
        <begin position="63"/>
        <end position="74"/>
    </location>
</feature>
<proteinExistence type="predicted"/>
<dbReference type="PROSITE" id="PS00028">
    <property type="entry name" value="ZINC_FINGER_C2H2_1"/>
    <property type="match status" value="1"/>
</dbReference>